<name>A0AAV4DYG9_9GAST</name>
<evidence type="ECO:0000313" key="2">
    <source>
        <dbReference type="Proteomes" id="UP000735302"/>
    </source>
</evidence>
<reference evidence="1 2" key="1">
    <citation type="journal article" date="2021" name="Elife">
        <title>Chloroplast acquisition without the gene transfer in kleptoplastic sea slugs, Plakobranchus ocellatus.</title>
        <authorList>
            <person name="Maeda T."/>
            <person name="Takahashi S."/>
            <person name="Yoshida T."/>
            <person name="Shimamura S."/>
            <person name="Takaki Y."/>
            <person name="Nagai Y."/>
            <person name="Toyoda A."/>
            <person name="Suzuki Y."/>
            <person name="Arimoto A."/>
            <person name="Ishii H."/>
            <person name="Satoh N."/>
            <person name="Nishiyama T."/>
            <person name="Hasebe M."/>
            <person name="Maruyama T."/>
            <person name="Minagawa J."/>
            <person name="Obokata J."/>
            <person name="Shigenobu S."/>
        </authorList>
    </citation>
    <scope>NUCLEOTIDE SEQUENCE [LARGE SCALE GENOMIC DNA]</scope>
</reference>
<organism evidence="1 2">
    <name type="scientific">Plakobranchus ocellatus</name>
    <dbReference type="NCBI Taxonomy" id="259542"/>
    <lineage>
        <taxon>Eukaryota</taxon>
        <taxon>Metazoa</taxon>
        <taxon>Spiralia</taxon>
        <taxon>Lophotrochozoa</taxon>
        <taxon>Mollusca</taxon>
        <taxon>Gastropoda</taxon>
        <taxon>Heterobranchia</taxon>
        <taxon>Euthyneura</taxon>
        <taxon>Panpulmonata</taxon>
        <taxon>Sacoglossa</taxon>
        <taxon>Placobranchoidea</taxon>
        <taxon>Plakobranchidae</taxon>
        <taxon>Plakobranchus</taxon>
    </lineage>
</organism>
<accession>A0AAV4DYG9</accession>
<dbReference type="AlphaFoldDB" id="A0AAV4DYG9"/>
<sequence>MFLNAAGLKKWWVLNTVIEDVPSNPKETQSGHQVSDDMNFVKEFLERLPKMLSHYCQKDTHKLYLEPVFQSYSDIYREYLKIYDEEGKQKMSRTVFVAEVKECIISVFVL</sequence>
<proteinExistence type="predicted"/>
<comment type="caution">
    <text evidence="1">The sequence shown here is derived from an EMBL/GenBank/DDBJ whole genome shotgun (WGS) entry which is preliminary data.</text>
</comment>
<dbReference type="Proteomes" id="UP000735302">
    <property type="component" value="Unassembled WGS sequence"/>
</dbReference>
<keyword evidence="2" id="KW-1185">Reference proteome</keyword>
<gene>
    <name evidence="1" type="ORF">PoB_007563800</name>
</gene>
<dbReference type="EMBL" id="BLXT01008457">
    <property type="protein sequence ID" value="GFO49133.1"/>
    <property type="molecule type" value="Genomic_DNA"/>
</dbReference>
<protein>
    <submittedName>
        <fullName evidence="1">Uncharacterized protein</fullName>
    </submittedName>
</protein>
<evidence type="ECO:0000313" key="1">
    <source>
        <dbReference type="EMBL" id="GFO49133.1"/>
    </source>
</evidence>